<feature type="region of interest" description="Disordered" evidence="1">
    <location>
        <begin position="46"/>
        <end position="75"/>
    </location>
</feature>
<evidence type="ECO:0000313" key="3">
    <source>
        <dbReference type="Proteomes" id="UP000501727"/>
    </source>
</evidence>
<keyword evidence="3" id="KW-1185">Reference proteome</keyword>
<reference evidence="3" key="2">
    <citation type="submission" date="2020-03" db="EMBL/GenBank/DDBJ databases">
        <title>Complete Genome Sequence of Adlercreutzia sp. strain 8CFCBH1 Producing Equol, Isolated from Healthy Japanese Feces.</title>
        <authorList>
            <person name="Ogata Y."/>
            <person name="Sakamoto M."/>
            <person name="Ohkuma M."/>
            <person name="Hattori M."/>
            <person name="Suda W."/>
        </authorList>
    </citation>
    <scope>NUCLEOTIDE SEQUENCE [LARGE SCALE GENOMIC DNA]</scope>
    <source>
        <strain evidence="3">8CFCBH1</strain>
    </source>
</reference>
<dbReference type="Proteomes" id="UP000501727">
    <property type="component" value="Chromosome"/>
</dbReference>
<name>A0A6F8SKD2_9ACTN</name>
<dbReference type="AlphaFoldDB" id="A0A6F8SKD2"/>
<evidence type="ECO:0000313" key="2">
    <source>
        <dbReference type="EMBL" id="BCA88563.1"/>
    </source>
</evidence>
<dbReference type="KEGG" id="ahat:ADCFC_11820"/>
<feature type="compositionally biased region" description="Basic and acidic residues" evidence="1">
    <location>
        <begin position="54"/>
        <end position="67"/>
    </location>
</feature>
<proteinExistence type="predicted"/>
<sequence length="75" mass="8150">MHLFSKYELNGLADRVGAAGAEPAIDFAMSIPFIGIFVCRHNLPKSPGASQYGRRPDAIGENPECRYGRVGTEEP</sequence>
<evidence type="ECO:0000256" key="1">
    <source>
        <dbReference type="SAM" id="MobiDB-lite"/>
    </source>
</evidence>
<accession>A0A6F8SKD2</accession>
<protein>
    <submittedName>
        <fullName evidence="2">Uncharacterized protein</fullName>
    </submittedName>
</protein>
<reference evidence="3" key="1">
    <citation type="journal article" date="2020" name="Microbiol. Resour. Announc.">
        <title>Complete Genome Sequence of Adlercreutzia sp. Strain 8CFCBH1, a Potent Producer of Equol, Isolated from Healthy Japanese Feces.</title>
        <authorList>
            <person name="Ogata Y."/>
            <person name="Sakamoto M."/>
            <person name="Ohkuma M."/>
            <person name="Hattori M."/>
            <person name="Suda W."/>
        </authorList>
    </citation>
    <scope>NUCLEOTIDE SEQUENCE [LARGE SCALE GENOMIC DNA]</scope>
    <source>
        <strain evidence="3">8CFCBH1</strain>
    </source>
</reference>
<gene>
    <name evidence="2" type="ORF">ADCFC_10610</name>
</gene>
<organism evidence="2 3">
    <name type="scientific">Adlercreutzia hattorii</name>
    <dbReference type="NCBI Taxonomy" id="2707299"/>
    <lineage>
        <taxon>Bacteria</taxon>
        <taxon>Bacillati</taxon>
        <taxon>Actinomycetota</taxon>
        <taxon>Coriobacteriia</taxon>
        <taxon>Eggerthellales</taxon>
        <taxon>Eggerthellaceae</taxon>
        <taxon>Adlercreutzia</taxon>
    </lineage>
</organism>
<dbReference type="EMBL" id="AP022829">
    <property type="protein sequence ID" value="BCA88563.1"/>
    <property type="molecule type" value="Genomic_DNA"/>
</dbReference>